<evidence type="ECO:0000313" key="2">
    <source>
        <dbReference type="EMBL" id="PCJ42049.1"/>
    </source>
</evidence>
<protein>
    <recommendedName>
        <fullName evidence="4">KTSC domain-containing protein</fullName>
    </recommendedName>
</protein>
<sequence length="178" mass="20255">MVKKTIGLVLLLASSSLYAVNGLDEHQYLHCGERDDQAFGSLFFLNAQTGRAFQHHLWLDPVSLGGLEALFGQEYNSFDEFYRYLTNNALNYSFNASSNNINIGYVADAEDEFNNPLKVNYQINRASGEYLWTSNDAAFIGEENVGTCQTVSSNYYRDLLFDWYNLAHEGEPEKLFEL</sequence>
<feature type="signal peptide" evidence="1">
    <location>
        <begin position="1"/>
        <end position="19"/>
    </location>
</feature>
<dbReference type="EMBL" id="NVWI01000003">
    <property type="protein sequence ID" value="PCJ42049.1"/>
    <property type="molecule type" value="Genomic_DNA"/>
</dbReference>
<evidence type="ECO:0008006" key="4">
    <source>
        <dbReference type="Google" id="ProtNLM"/>
    </source>
</evidence>
<dbReference type="AlphaFoldDB" id="A0A2A5CDX0"/>
<evidence type="ECO:0000313" key="3">
    <source>
        <dbReference type="Proteomes" id="UP000228987"/>
    </source>
</evidence>
<gene>
    <name evidence="2" type="ORF">COA71_05505</name>
</gene>
<proteinExistence type="predicted"/>
<evidence type="ECO:0000256" key="1">
    <source>
        <dbReference type="SAM" id="SignalP"/>
    </source>
</evidence>
<reference evidence="3" key="1">
    <citation type="submission" date="2017-08" db="EMBL/GenBank/DDBJ databases">
        <title>A dynamic microbial community with high functional redundancy inhabits the cold, oxic subseafloor aquifer.</title>
        <authorList>
            <person name="Tully B.J."/>
            <person name="Wheat C.G."/>
            <person name="Glazer B.T."/>
            <person name="Huber J.A."/>
        </authorList>
    </citation>
    <scope>NUCLEOTIDE SEQUENCE [LARGE SCALE GENOMIC DNA]</scope>
</reference>
<dbReference type="Proteomes" id="UP000228987">
    <property type="component" value="Unassembled WGS sequence"/>
</dbReference>
<organism evidence="2 3">
    <name type="scientific">SAR86 cluster bacterium</name>
    <dbReference type="NCBI Taxonomy" id="2030880"/>
    <lineage>
        <taxon>Bacteria</taxon>
        <taxon>Pseudomonadati</taxon>
        <taxon>Pseudomonadota</taxon>
        <taxon>Gammaproteobacteria</taxon>
        <taxon>SAR86 cluster</taxon>
    </lineage>
</organism>
<accession>A0A2A5CDX0</accession>
<feature type="chain" id="PRO_5012630632" description="KTSC domain-containing protein" evidence="1">
    <location>
        <begin position="20"/>
        <end position="178"/>
    </location>
</feature>
<name>A0A2A5CDX0_9GAMM</name>
<comment type="caution">
    <text evidence="2">The sequence shown here is derived from an EMBL/GenBank/DDBJ whole genome shotgun (WGS) entry which is preliminary data.</text>
</comment>
<keyword evidence="1" id="KW-0732">Signal</keyword>